<evidence type="ECO:0000256" key="1">
    <source>
        <dbReference type="SAM" id="MobiDB-lite"/>
    </source>
</evidence>
<dbReference type="STRING" id="1173020.Cha6605_1608"/>
<organism evidence="2 3">
    <name type="scientific">Chamaesiphon minutus (strain ATCC 27169 / PCC 6605)</name>
    <dbReference type="NCBI Taxonomy" id="1173020"/>
    <lineage>
        <taxon>Bacteria</taxon>
        <taxon>Bacillati</taxon>
        <taxon>Cyanobacteriota</taxon>
        <taxon>Cyanophyceae</taxon>
        <taxon>Gomontiellales</taxon>
        <taxon>Chamaesiphonaceae</taxon>
        <taxon>Chamaesiphon</taxon>
    </lineage>
</organism>
<dbReference type="KEGG" id="cmp:Cha6605_1608"/>
<evidence type="ECO:0000313" key="2">
    <source>
        <dbReference type="EMBL" id="AFY92760.1"/>
    </source>
</evidence>
<name>K9UD82_CHAP6</name>
<dbReference type="AlphaFoldDB" id="K9UD82"/>
<dbReference type="EMBL" id="CP003600">
    <property type="protein sequence ID" value="AFY92760.1"/>
    <property type="molecule type" value="Genomic_DNA"/>
</dbReference>
<feature type="compositionally biased region" description="Low complexity" evidence="1">
    <location>
        <begin position="211"/>
        <end position="238"/>
    </location>
</feature>
<dbReference type="HOGENOM" id="CLU_075021_0_0_3"/>
<dbReference type="RefSeq" id="WP_015158936.1">
    <property type="nucleotide sequence ID" value="NC_019697.1"/>
</dbReference>
<dbReference type="Proteomes" id="UP000010366">
    <property type="component" value="Chromosome"/>
</dbReference>
<reference evidence="2 3" key="1">
    <citation type="submission" date="2012-05" db="EMBL/GenBank/DDBJ databases">
        <title>Finished chromosome of genome of Chamaesiphon sp. PCC 6605.</title>
        <authorList>
            <consortium name="US DOE Joint Genome Institute"/>
            <person name="Gugger M."/>
            <person name="Coursin T."/>
            <person name="Rippka R."/>
            <person name="Tandeau De Marsac N."/>
            <person name="Huntemann M."/>
            <person name="Wei C.-L."/>
            <person name="Han J."/>
            <person name="Detter J.C."/>
            <person name="Han C."/>
            <person name="Tapia R."/>
            <person name="Chen A."/>
            <person name="Kyrpides N."/>
            <person name="Mavromatis K."/>
            <person name="Markowitz V."/>
            <person name="Szeto E."/>
            <person name="Ivanova N."/>
            <person name="Pagani I."/>
            <person name="Pati A."/>
            <person name="Goodwin L."/>
            <person name="Nordberg H.P."/>
            <person name="Cantor M.N."/>
            <person name="Hua S.X."/>
            <person name="Woyke T."/>
            <person name="Kerfeld C.A."/>
        </authorList>
    </citation>
    <scope>NUCLEOTIDE SEQUENCE [LARGE SCALE GENOMIC DNA]</scope>
    <source>
        <strain evidence="3">ATCC 27169 / PCC 6605</strain>
    </source>
</reference>
<sequence>MTPFVTRGNGEIESLEYMAGNDRSPALIADFARSQMIGIFTWRNTLPVEGNPPDPGIAVGQGKISTTSYRYTFGLSTEFAEVFRTKLATVMAKLTNNGAQETVYIPANISKPVLVSPGTWTVDVVGSLFYGKDLKVGSSIPINRRLTIRAVPPLTLSEASLLYKDKGLAVAVARIRSQGLETTSMAPLTRNFTVPNGAAPNPKTSTLNEKTSTSPTPAATTPSSFTTPNTNSPPTTPK</sequence>
<gene>
    <name evidence="2" type="ORF">Cha6605_1608</name>
</gene>
<proteinExistence type="predicted"/>
<feature type="region of interest" description="Disordered" evidence="1">
    <location>
        <begin position="191"/>
        <end position="238"/>
    </location>
</feature>
<accession>K9UD82</accession>
<evidence type="ECO:0000313" key="3">
    <source>
        <dbReference type="Proteomes" id="UP000010366"/>
    </source>
</evidence>
<protein>
    <submittedName>
        <fullName evidence="2">Uncharacterized protein</fullName>
    </submittedName>
</protein>
<keyword evidence="3" id="KW-1185">Reference proteome</keyword>